<keyword evidence="4" id="KW-0560">Oxidoreductase</keyword>
<protein>
    <submittedName>
        <fullName evidence="8">Cobalamin biosynthesis protein CobG</fullName>
    </submittedName>
</protein>
<proteinExistence type="predicted"/>
<evidence type="ECO:0000256" key="6">
    <source>
        <dbReference type="ARBA" id="ARBA00023014"/>
    </source>
</evidence>
<dbReference type="Proteomes" id="UP001218231">
    <property type="component" value="Plasmid unnamed1"/>
</dbReference>
<dbReference type="RefSeq" id="WP_273619589.1">
    <property type="nucleotide sequence ID" value="NZ_CP117418.1"/>
</dbReference>
<reference evidence="8 9" key="1">
    <citation type="submission" date="2023-02" db="EMBL/GenBank/DDBJ databases">
        <title>Genome sequence of Novosphingobium humi KACC 19094.</title>
        <authorList>
            <person name="Kim S."/>
            <person name="Heo J."/>
            <person name="Kwon S.-W."/>
        </authorList>
    </citation>
    <scope>NUCLEOTIDE SEQUENCE [LARGE SCALE GENOMIC DNA]</scope>
    <source>
        <strain evidence="8 9">KACC 19094</strain>
        <plasmid evidence="8 9">unnamed1</plasmid>
    </source>
</reference>
<keyword evidence="9" id="KW-1185">Reference proteome</keyword>
<dbReference type="InterPro" id="IPR051329">
    <property type="entry name" value="NIR_SIR_4Fe-4S"/>
</dbReference>
<accession>A0ABY7U1C0</accession>
<sequence length="362" mass="38252">MSGFTVRGWCPDAWRPMESGDGLLVRIKPRLGRVDRDQALALCRLAQTYGNGLIDLTRRANLQIRGVSEAGWPALVAELVAHGLADPDAAREARRNILIAPDWTAGDDSHRIACDLIARMGELPPLPGKVGFVIDAGHAPILNREPGDFRIERNMSGDLILRAEGRECGVSVPFGLEADRLIALAQWFSQSGAARMARHGASLPDWAEGTQHPAPARPAIAPGGAALGVPFGRIEAAHLSRAITSGFRITPWRVLLPEGPGPASLPGFITDPSSPLLRVDACPGAPACPQAEVETRDLARRLAPAVKGRLHVSGCAKLCARSAPADITLTGRNGRFDLTTGAGPPALTDLDPAAVFAHFGVA</sequence>
<organism evidence="8 9">
    <name type="scientific">Novosphingobium humi</name>
    <dbReference type="NCBI Taxonomy" id="2282397"/>
    <lineage>
        <taxon>Bacteria</taxon>
        <taxon>Pseudomonadati</taxon>
        <taxon>Pseudomonadota</taxon>
        <taxon>Alphaproteobacteria</taxon>
        <taxon>Sphingomonadales</taxon>
        <taxon>Sphingomonadaceae</taxon>
        <taxon>Novosphingobium</taxon>
    </lineage>
</organism>
<dbReference type="PROSITE" id="PS00365">
    <property type="entry name" value="NIR_SIR"/>
    <property type="match status" value="1"/>
</dbReference>
<geneLocation type="plasmid" evidence="8 9">
    <name>unnamed1</name>
</geneLocation>
<gene>
    <name evidence="8" type="ORF">PQ457_20160</name>
</gene>
<name>A0ABY7U1C0_9SPHN</name>
<keyword evidence="2" id="KW-0349">Heme</keyword>
<dbReference type="InterPro" id="IPR005117">
    <property type="entry name" value="NiRdtase/SiRdtase_haem-b_fer"/>
</dbReference>
<dbReference type="PANTHER" id="PTHR32439:SF9">
    <property type="entry name" value="BLR3264 PROTEIN"/>
    <property type="match status" value="1"/>
</dbReference>
<evidence type="ECO:0000313" key="9">
    <source>
        <dbReference type="Proteomes" id="UP001218231"/>
    </source>
</evidence>
<keyword evidence="8" id="KW-0614">Plasmid</keyword>
<keyword evidence="1" id="KW-0004">4Fe-4S</keyword>
<evidence type="ECO:0000259" key="7">
    <source>
        <dbReference type="Pfam" id="PF03460"/>
    </source>
</evidence>
<dbReference type="InterPro" id="IPR006066">
    <property type="entry name" value="NO2/SO3_Rdtase_FeS/sirohaem_BS"/>
</dbReference>
<dbReference type="Gene3D" id="3.30.413.10">
    <property type="entry name" value="Sulfite Reductase Hemoprotein, domain 1"/>
    <property type="match status" value="1"/>
</dbReference>
<evidence type="ECO:0000256" key="2">
    <source>
        <dbReference type="ARBA" id="ARBA00022617"/>
    </source>
</evidence>
<evidence type="ECO:0000256" key="4">
    <source>
        <dbReference type="ARBA" id="ARBA00023002"/>
    </source>
</evidence>
<evidence type="ECO:0000313" key="8">
    <source>
        <dbReference type="EMBL" id="WCT79312.1"/>
    </source>
</evidence>
<dbReference type="InterPro" id="IPR036136">
    <property type="entry name" value="Nit/Sulf_reduc_fer-like_dom_sf"/>
</dbReference>
<keyword evidence="3" id="KW-0479">Metal-binding</keyword>
<keyword evidence="6" id="KW-0411">Iron-sulfur</keyword>
<dbReference type="InterPro" id="IPR045854">
    <property type="entry name" value="NO2/SO3_Rdtase_4Fe4S_sf"/>
</dbReference>
<dbReference type="SUPFAM" id="SSF56014">
    <property type="entry name" value="Nitrite and sulphite reductase 4Fe-4S domain-like"/>
    <property type="match status" value="1"/>
</dbReference>
<evidence type="ECO:0000256" key="5">
    <source>
        <dbReference type="ARBA" id="ARBA00023004"/>
    </source>
</evidence>
<dbReference type="SUPFAM" id="SSF55124">
    <property type="entry name" value="Nitrite/Sulfite reductase N-terminal domain-like"/>
    <property type="match status" value="1"/>
</dbReference>
<dbReference type="EMBL" id="CP117418">
    <property type="protein sequence ID" value="WCT79312.1"/>
    <property type="molecule type" value="Genomic_DNA"/>
</dbReference>
<evidence type="ECO:0000256" key="1">
    <source>
        <dbReference type="ARBA" id="ARBA00022485"/>
    </source>
</evidence>
<evidence type="ECO:0000256" key="3">
    <source>
        <dbReference type="ARBA" id="ARBA00022723"/>
    </source>
</evidence>
<dbReference type="Gene3D" id="3.90.480.20">
    <property type="match status" value="1"/>
</dbReference>
<dbReference type="PANTHER" id="PTHR32439">
    <property type="entry name" value="FERREDOXIN--NITRITE REDUCTASE, CHLOROPLASTIC"/>
    <property type="match status" value="1"/>
</dbReference>
<dbReference type="Pfam" id="PF03460">
    <property type="entry name" value="NIR_SIR_ferr"/>
    <property type="match status" value="1"/>
</dbReference>
<keyword evidence="5" id="KW-0408">Iron</keyword>
<feature type="domain" description="Nitrite/Sulfite reductase ferredoxin-like" evidence="7">
    <location>
        <begin position="16"/>
        <end position="81"/>
    </location>
</feature>